<dbReference type="EMBL" id="LSYV01000277">
    <property type="protein sequence ID" value="KXZ41803.1"/>
    <property type="molecule type" value="Genomic_DNA"/>
</dbReference>
<dbReference type="AlphaFoldDB" id="A0A150FW09"/>
<gene>
    <name evidence="1" type="ORF">GPECTOR_278g732</name>
</gene>
<protein>
    <submittedName>
        <fullName evidence="1">Uncharacterized protein</fullName>
    </submittedName>
</protein>
<evidence type="ECO:0000313" key="2">
    <source>
        <dbReference type="Proteomes" id="UP000075714"/>
    </source>
</evidence>
<reference evidence="2" key="1">
    <citation type="journal article" date="2016" name="Nat. Commun.">
        <title>The Gonium pectorale genome demonstrates co-option of cell cycle regulation during the evolution of multicellularity.</title>
        <authorList>
            <person name="Hanschen E.R."/>
            <person name="Marriage T.N."/>
            <person name="Ferris P.J."/>
            <person name="Hamaji T."/>
            <person name="Toyoda A."/>
            <person name="Fujiyama A."/>
            <person name="Neme R."/>
            <person name="Noguchi H."/>
            <person name="Minakuchi Y."/>
            <person name="Suzuki M."/>
            <person name="Kawai-Toyooka H."/>
            <person name="Smith D.R."/>
            <person name="Sparks H."/>
            <person name="Anderson J."/>
            <person name="Bakaric R."/>
            <person name="Luria V."/>
            <person name="Karger A."/>
            <person name="Kirschner M.W."/>
            <person name="Durand P.M."/>
            <person name="Michod R.E."/>
            <person name="Nozaki H."/>
            <person name="Olson B.J."/>
        </authorList>
    </citation>
    <scope>NUCLEOTIDE SEQUENCE [LARGE SCALE GENOMIC DNA]</scope>
    <source>
        <strain evidence="2">NIES-2863</strain>
    </source>
</reference>
<proteinExistence type="predicted"/>
<dbReference type="Proteomes" id="UP000075714">
    <property type="component" value="Unassembled WGS sequence"/>
</dbReference>
<keyword evidence="2" id="KW-1185">Reference proteome</keyword>
<comment type="caution">
    <text evidence="1">The sequence shown here is derived from an EMBL/GenBank/DDBJ whole genome shotgun (WGS) entry which is preliminary data.</text>
</comment>
<accession>A0A150FW09</accession>
<evidence type="ECO:0000313" key="1">
    <source>
        <dbReference type="EMBL" id="KXZ41803.1"/>
    </source>
</evidence>
<sequence length="99" mass="11399">MFTLLHLIAKHSRPGEQGGKRFIDDACHLKPFCSNPRRREHASPLVIELAGEVDFVMDRFHFDEGHTGAYCLREDSPYWAAVKERLEKANMSVTEQRLS</sequence>
<organism evidence="1 2">
    <name type="scientific">Gonium pectorale</name>
    <name type="common">Green alga</name>
    <dbReference type="NCBI Taxonomy" id="33097"/>
    <lineage>
        <taxon>Eukaryota</taxon>
        <taxon>Viridiplantae</taxon>
        <taxon>Chlorophyta</taxon>
        <taxon>core chlorophytes</taxon>
        <taxon>Chlorophyceae</taxon>
        <taxon>CS clade</taxon>
        <taxon>Chlamydomonadales</taxon>
        <taxon>Volvocaceae</taxon>
        <taxon>Gonium</taxon>
    </lineage>
</organism>
<dbReference type="OrthoDB" id="5955232at2759"/>
<name>A0A150FW09_GONPE</name>